<gene>
    <name evidence="5" type="ORF">LVJ77_03365</name>
</gene>
<dbReference type="RefSeq" id="WP_084165880.1">
    <property type="nucleotide sequence ID" value="NZ_CP091521.1"/>
</dbReference>
<protein>
    <submittedName>
        <fullName evidence="5">Murein hydrolase activator EnvC family protein</fullName>
    </submittedName>
</protein>
<dbReference type="Gene3D" id="2.70.70.10">
    <property type="entry name" value="Glucose Permease (Domain IIA)"/>
    <property type="match status" value="1"/>
</dbReference>
<dbReference type="CDD" id="cd12797">
    <property type="entry name" value="M23_peptidase"/>
    <property type="match status" value="1"/>
</dbReference>
<dbReference type="InterPro" id="IPR016047">
    <property type="entry name" value="M23ase_b-sheet_dom"/>
</dbReference>
<dbReference type="Proteomes" id="UP000831534">
    <property type="component" value="Chromosome"/>
</dbReference>
<sequence>MQTKKIAVIAAAAVLLCRAAHAEPETVIEINPAIPAAELKGKAAKANVKLKEVRKKIQTVQKDLKVKQVQQQRAKQVISQTQIALEKARAELAALDRQQRVSWEKLQNLQNELARLETEVGGTKAQIANLLVSSYKNRRPEAVILFFQNVDAAQKGRLLQYSRYINEANNRVLRQLAEQQEQLTRQEAAIQAELAKLKRLIAQQQAKLRQLGDAHRSAVADSQRLNREIGQQNQQMQQLRQNEQNLNNVLAQIAARRAAQSRSEAAARRKAAQQRNQAAQTAPADKNKKSAKAEAAAKAPAGLSGLARLQGQLRRPAAGKIAGRFGQARASGGTWRGIFIATSPANVRSIAAGEVAYAADLRGYGNTVIIDHGEGYLSVYTGLSSLSVGAGGTVAAQQTLGTSGTLPGGEQGLYFEIRYRNRPMNPLAWLR</sequence>
<reference evidence="5" key="2">
    <citation type="submission" date="2024-09" db="EMBL/GenBank/DDBJ databases">
        <authorList>
            <person name="Veyrier F.J."/>
        </authorList>
    </citation>
    <scope>NUCLEOTIDE SEQUENCE</scope>
    <source>
        <strain evidence="5">17694</strain>
    </source>
</reference>
<dbReference type="Gene3D" id="6.10.250.3150">
    <property type="match status" value="1"/>
</dbReference>
<keyword evidence="3" id="KW-0732">Signal</keyword>
<name>A0A8T9MXW6_9NEIS</name>
<accession>A0A8T9MXW6</accession>
<evidence type="ECO:0000313" key="5">
    <source>
        <dbReference type="EMBL" id="UOP05266.2"/>
    </source>
</evidence>
<dbReference type="Pfam" id="PF01551">
    <property type="entry name" value="Peptidase_M23"/>
    <property type="match status" value="1"/>
</dbReference>
<feature type="domain" description="M23ase beta-sheet core" evidence="4">
    <location>
        <begin position="335"/>
        <end position="426"/>
    </location>
</feature>
<evidence type="ECO:0000313" key="6">
    <source>
        <dbReference type="Proteomes" id="UP000831534"/>
    </source>
</evidence>
<dbReference type="PANTHER" id="PTHR21666:SF291">
    <property type="entry name" value="STAGE II SPORULATION PROTEIN Q"/>
    <property type="match status" value="1"/>
</dbReference>
<organism evidence="5 6">
    <name type="scientific">Conchiformibius kuhniae</name>
    <dbReference type="NCBI Taxonomy" id="211502"/>
    <lineage>
        <taxon>Bacteria</taxon>
        <taxon>Pseudomonadati</taxon>
        <taxon>Pseudomonadota</taxon>
        <taxon>Betaproteobacteria</taxon>
        <taxon>Neisseriales</taxon>
        <taxon>Neisseriaceae</taxon>
        <taxon>Conchiformibius</taxon>
    </lineage>
</organism>
<feature type="chain" id="PRO_5044862037" evidence="3">
    <location>
        <begin position="23"/>
        <end position="431"/>
    </location>
</feature>
<dbReference type="SUPFAM" id="SSF51261">
    <property type="entry name" value="Duplicated hybrid motif"/>
    <property type="match status" value="1"/>
</dbReference>
<proteinExistence type="predicted"/>
<dbReference type="PANTHER" id="PTHR21666">
    <property type="entry name" value="PEPTIDASE-RELATED"/>
    <property type="match status" value="1"/>
</dbReference>
<keyword evidence="5" id="KW-0378">Hydrolase</keyword>
<feature type="coiled-coil region" evidence="1">
    <location>
        <begin position="36"/>
        <end position="126"/>
    </location>
</feature>
<reference evidence="5" key="1">
    <citation type="journal article" date="2022" name="Res Sq">
        <title>Evolution of multicellular longitudinally dividing oral cavity symbionts (Neisseriaceae).</title>
        <authorList>
            <person name="Nyongesa S."/>
            <person name="Weber P."/>
            <person name="Bernet E."/>
            <person name="Pullido F."/>
            <person name="Nieckarz M."/>
            <person name="Delaby M."/>
            <person name="Nieves C."/>
            <person name="Viehboeck T."/>
            <person name="Krause N."/>
            <person name="Rivera-Millot A."/>
            <person name="Nakamura A."/>
            <person name="Vischer N."/>
            <person name="VanNieuwenhze M."/>
            <person name="Brun Y."/>
            <person name="Cava F."/>
            <person name="Bulgheresi S."/>
            <person name="Veyrier F."/>
        </authorList>
    </citation>
    <scope>NUCLEOTIDE SEQUENCE</scope>
    <source>
        <strain evidence="5">17694</strain>
    </source>
</reference>
<keyword evidence="1" id="KW-0175">Coiled coil</keyword>
<evidence type="ECO:0000259" key="4">
    <source>
        <dbReference type="Pfam" id="PF01551"/>
    </source>
</evidence>
<evidence type="ECO:0000256" key="3">
    <source>
        <dbReference type="SAM" id="SignalP"/>
    </source>
</evidence>
<dbReference type="EMBL" id="CP091521">
    <property type="protein sequence ID" value="UOP05266.2"/>
    <property type="molecule type" value="Genomic_DNA"/>
</dbReference>
<feature type="region of interest" description="Disordered" evidence="2">
    <location>
        <begin position="260"/>
        <end position="297"/>
    </location>
</feature>
<dbReference type="InterPro" id="IPR050570">
    <property type="entry name" value="Cell_wall_metabolism_enzyme"/>
</dbReference>
<dbReference type="GO" id="GO:0016787">
    <property type="term" value="F:hydrolase activity"/>
    <property type="evidence" value="ECO:0007669"/>
    <property type="project" value="UniProtKB-KW"/>
</dbReference>
<dbReference type="InterPro" id="IPR011055">
    <property type="entry name" value="Dup_hybrid_motif"/>
</dbReference>
<evidence type="ECO:0000256" key="2">
    <source>
        <dbReference type="SAM" id="MobiDB-lite"/>
    </source>
</evidence>
<dbReference type="AlphaFoldDB" id="A0A8T9MXW6"/>
<keyword evidence="6" id="KW-1185">Reference proteome</keyword>
<feature type="signal peptide" evidence="3">
    <location>
        <begin position="1"/>
        <end position="22"/>
    </location>
</feature>
<dbReference type="KEGG" id="ckh:LVJ77_03365"/>
<evidence type="ECO:0000256" key="1">
    <source>
        <dbReference type="SAM" id="Coils"/>
    </source>
</evidence>
<feature type="compositionally biased region" description="Low complexity" evidence="2">
    <location>
        <begin position="273"/>
        <end position="284"/>
    </location>
</feature>